<dbReference type="InterPro" id="IPR052934">
    <property type="entry name" value="Methyl-DNA_Rec/Restrict_Enz"/>
</dbReference>
<organism evidence="2 3">
    <name type="scientific">Halorubrum tropicale</name>
    <dbReference type="NCBI Taxonomy" id="1765655"/>
    <lineage>
        <taxon>Archaea</taxon>
        <taxon>Methanobacteriati</taxon>
        <taxon>Methanobacteriota</taxon>
        <taxon>Stenosarchaea group</taxon>
        <taxon>Halobacteria</taxon>
        <taxon>Halobacteriales</taxon>
        <taxon>Haloferacaceae</taxon>
        <taxon>Halorubrum</taxon>
    </lineage>
</organism>
<dbReference type="InterPro" id="IPR027417">
    <property type="entry name" value="P-loop_NTPase"/>
</dbReference>
<dbReference type="AlphaFoldDB" id="A0A0N0BRJ6"/>
<dbReference type="InterPro" id="IPR003593">
    <property type="entry name" value="AAA+_ATPase"/>
</dbReference>
<evidence type="ECO:0000313" key="2">
    <source>
        <dbReference type="EMBL" id="KOX96950.1"/>
    </source>
</evidence>
<dbReference type="Pfam" id="PF07728">
    <property type="entry name" value="AAA_5"/>
    <property type="match status" value="1"/>
</dbReference>
<dbReference type="GO" id="GO:0016887">
    <property type="term" value="F:ATP hydrolysis activity"/>
    <property type="evidence" value="ECO:0007669"/>
    <property type="project" value="InterPro"/>
</dbReference>
<sequence length="426" mass="47826">MSRHEGTSDYKLDDAKRLNSEIRRDVETAVRAIKEASEADTIRYLLNELDEDFGPEPVDILYDGYRGIGRVREAILASPHISTELKRDVVTREDDPRDLRVAVPDSVWDNALAALSVEKPVVLYGPTGTGKTTLAKQLAMEAAVGYDIETAAPSWTDQDIIGRIAPDYTDDEVEYVKEPGCVSHAALQTKEFNENWGLIIDELTRADISRIFGPLYTAIENRSQTLFETDDGTTVTLDPRVKIICTMNVSDRTVNELDDAITRRFAMIKVGGYNYGDRDQLFHDWSDSALSDTPIDSPELVSLFHEDYEGLNYSSDGGEGEGIHQFGPMHYKDVVDFLSQATKQNVLPEADHGVGVYNDEPGRAVGEAFKIYILPRLLNDATFSQIEQLPEHYRELDESFNSFDLSPAIELAEQRYQSEEQRLSGR</sequence>
<comment type="caution">
    <text evidence="2">The sequence shown here is derived from an EMBL/GenBank/DDBJ whole genome shotgun (WGS) entry which is preliminary data.</text>
</comment>
<dbReference type="InterPro" id="IPR011704">
    <property type="entry name" value="ATPase_dyneun-rel_AAA"/>
</dbReference>
<accession>A0A0N0BRJ6</accession>
<keyword evidence="3" id="KW-1185">Reference proteome</keyword>
<dbReference type="SMART" id="SM00382">
    <property type="entry name" value="AAA"/>
    <property type="match status" value="1"/>
</dbReference>
<dbReference type="STRING" id="1765655.AMR74_05855"/>
<dbReference type="Gene3D" id="3.40.50.300">
    <property type="entry name" value="P-loop containing nucleotide triphosphate hydrolases"/>
    <property type="match status" value="1"/>
</dbReference>
<dbReference type="RefSeq" id="WP_053771128.1">
    <property type="nucleotide sequence ID" value="NZ_LIST01000002.1"/>
</dbReference>
<proteinExistence type="predicted"/>
<evidence type="ECO:0000259" key="1">
    <source>
        <dbReference type="SMART" id="SM00382"/>
    </source>
</evidence>
<feature type="domain" description="AAA+ ATPase" evidence="1">
    <location>
        <begin position="117"/>
        <end position="276"/>
    </location>
</feature>
<dbReference type="GO" id="GO:0005524">
    <property type="term" value="F:ATP binding"/>
    <property type="evidence" value="ECO:0007669"/>
    <property type="project" value="InterPro"/>
</dbReference>
<protein>
    <recommendedName>
        <fullName evidence="1">AAA+ ATPase domain-containing protein</fullName>
    </recommendedName>
</protein>
<dbReference type="Proteomes" id="UP000037747">
    <property type="component" value="Unassembled WGS sequence"/>
</dbReference>
<gene>
    <name evidence="2" type="ORF">AMR74_05855</name>
</gene>
<name>A0A0N0BRJ6_9EURY</name>
<dbReference type="SUPFAM" id="SSF52540">
    <property type="entry name" value="P-loop containing nucleoside triphosphate hydrolases"/>
    <property type="match status" value="1"/>
</dbReference>
<dbReference type="PANTHER" id="PTHR37291:SF1">
    <property type="entry name" value="TYPE IV METHYL-DIRECTED RESTRICTION ENZYME ECOKMCRB SUBUNIT"/>
    <property type="match status" value="1"/>
</dbReference>
<dbReference type="PANTHER" id="PTHR37291">
    <property type="entry name" value="5-METHYLCYTOSINE-SPECIFIC RESTRICTION ENZYME B"/>
    <property type="match status" value="1"/>
</dbReference>
<dbReference type="PATRIC" id="fig|1705389.3.peg.3129"/>
<reference evidence="2 3" key="1">
    <citation type="submission" date="2015-08" db="EMBL/GenBank/DDBJ databases">
        <title>Genomes of Isolates from Cabo Rojo, PR.</title>
        <authorList>
            <person name="Sanchez-Nieves R.L."/>
            <person name="Montalvo-Rodriguez R."/>
        </authorList>
    </citation>
    <scope>NUCLEOTIDE SEQUENCE [LARGE SCALE GENOMIC DNA]</scope>
    <source>
        <strain evidence="2 3">5</strain>
    </source>
</reference>
<evidence type="ECO:0000313" key="3">
    <source>
        <dbReference type="Proteomes" id="UP000037747"/>
    </source>
</evidence>
<dbReference type="CDD" id="cd00009">
    <property type="entry name" value="AAA"/>
    <property type="match status" value="1"/>
</dbReference>
<dbReference type="OrthoDB" id="9837at2157"/>
<dbReference type="EMBL" id="LIST01000002">
    <property type="protein sequence ID" value="KOX96950.1"/>
    <property type="molecule type" value="Genomic_DNA"/>
</dbReference>